<reference evidence="3" key="1">
    <citation type="submission" date="2014-04" db="EMBL/GenBank/DDBJ databases">
        <title>Evolutionary Origins and Diversification of the Mycorrhizal Mutualists.</title>
        <authorList>
            <consortium name="DOE Joint Genome Institute"/>
            <consortium name="Mycorrhizal Genomics Consortium"/>
            <person name="Kohler A."/>
            <person name="Kuo A."/>
            <person name="Nagy L.G."/>
            <person name="Floudas D."/>
            <person name="Copeland A."/>
            <person name="Barry K.W."/>
            <person name="Cichocki N."/>
            <person name="Veneault-Fourrey C."/>
            <person name="LaButti K."/>
            <person name="Lindquist E.A."/>
            <person name="Lipzen A."/>
            <person name="Lundell T."/>
            <person name="Morin E."/>
            <person name="Murat C."/>
            <person name="Riley R."/>
            <person name="Ohm R."/>
            <person name="Sun H."/>
            <person name="Tunlid A."/>
            <person name="Henrissat B."/>
            <person name="Grigoriev I.V."/>
            <person name="Hibbett D.S."/>
            <person name="Martin F."/>
        </authorList>
    </citation>
    <scope>NUCLEOTIDE SEQUENCE [LARGE SCALE GENOMIC DNA]</scope>
    <source>
        <strain evidence="3">FD-334 SS-4</strain>
    </source>
</reference>
<dbReference type="OrthoDB" id="289250at2759"/>
<feature type="region of interest" description="Disordered" evidence="1">
    <location>
        <begin position="400"/>
        <end position="421"/>
    </location>
</feature>
<dbReference type="EMBL" id="KN817561">
    <property type="protein sequence ID" value="KJA21122.1"/>
    <property type="molecule type" value="Genomic_DNA"/>
</dbReference>
<feature type="compositionally biased region" description="Low complexity" evidence="1">
    <location>
        <begin position="219"/>
        <end position="230"/>
    </location>
</feature>
<evidence type="ECO:0000313" key="2">
    <source>
        <dbReference type="EMBL" id="KJA21122.1"/>
    </source>
</evidence>
<evidence type="ECO:0000256" key="1">
    <source>
        <dbReference type="SAM" id="MobiDB-lite"/>
    </source>
</evidence>
<protein>
    <submittedName>
        <fullName evidence="2">Uncharacterized protein</fullName>
    </submittedName>
</protein>
<accession>A0A0D2L2Z3</accession>
<feature type="region of interest" description="Disordered" evidence="1">
    <location>
        <begin position="206"/>
        <end position="299"/>
    </location>
</feature>
<feature type="compositionally biased region" description="Polar residues" evidence="1">
    <location>
        <begin position="208"/>
        <end position="218"/>
    </location>
</feature>
<name>A0A0D2L2Z3_HYPSF</name>
<gene>
    <name evidence="2" type="ORF">HYPSUDRAFT_762105</name>
</gene>
<evidence type="ECO:0000313" key="3">
    <source>
        <dbReference type="Proteomes" id="UP000054270"/>
    </source>
</evidence>
<dbReference type="Proteomes" id="UP000054270">
    <property type="component" value="Unassembled WGS sequence"/>
</dbReference>
<dbReference type="AlphaFoldDB" id="A0A0D2L2Z3"/>
<feature type="region of interest" description="Disordered" evidence="1">
    <location>
        <begin position="141"/>
        <end position="166"/>
    </location>
</feature>
<keyword evidence="3" id="KW-1185">Reference proteome</keyword>
<organism evidence="2 3">
    <name type="scientific">Hypholoma sublateritium (strain FD-334 SS-4)</name>
    <dbReference type="NCBI Taxonomy" id="945553"/>
    <lineage>
        <taxon>Eukaryota</taxon>
        <taxon>Fungi</taxon>
        <taxon>Dikarya</taxon>
        <taxon>Basidiomycota</taxon>
        <taxon>Agaricomycotina</taxon>
        <taxon>Agaricomycetes</taxon>
        <taxon>Agaricomycetidae</taxon>
        <taxon>Agaricales</taxon>
        <taxon>Agaricineae</taxon>
        <taxon>Strophariaceae</taxon>
        <taxon>Hypholoma</taxon>
    </lineage>
</organism>
<sequence length="574" mass="62154">MGESILIVLNFHDLLRLFWWTFSAVDSNIYISRSSSTFSSASPVYRATALGPSVSTSSSSQSISRSSSYEPSAAPQLRLLRPLGHGAFSAVWLAEDLSRVPLALVSKKSVRDLRRKASVRERDSENIDPDRDHEWKILQEKTRTPDGSQPRFEFGELDATPRPPAAVPSATLLAQTQTPTDHPKESPKRQASRLREGLRNMLAFSRGASATPTAVHTQASSSTATPLSSLGVDTDKSVAMYVDSEPPPASPMSSSSSMHSADFSPVSRASSLRSSTGGPEPLSRASSSGARLAPALRGEGDSDKATALLRDASLRKFRARVRGTRPALGLAPGRACLDERDGEMGLEHAHGAGPGDYLCEGEGERGVLLSSLARKPSSSAGGGARSGRLVAVKMTARRAPKGPTPLVRGGATGKKDARHRERERVRAKARREEEERTRVRFVREVEVLKVSAVFSCFPASVCPVFIWGAEGFSVIRYLIVPRITKTQRWVQSVGVRRWSFLPPCGLLLLFSFARCAPLKVSGWRWAGPWRPALDISSGAQPLAFSPSRLRLLSGLLASLLSRFLSGSVHLTSRR</sequence>
<feature type="compositionally biased region" description="Low complexity" evidence="1">
    <location>
        <begin position="251"/>
        <end position="297"/>
    </location>
</feature>
<proteinExistence type="predicted"/>